<evidence type="ECO:0000256" key="1">
    <source>
        <dbReference type="ARBA" id="ARBA00001971"/>
    </source>
</evidence>
<sequence length="496" mass="55306">MKGHLAVSLQAAMDPTLACLSATLVCAAGYLLLRSRKEHPPFAPGPPANPIVGNILQLPTSAAWFKCMEWKAKYGDLVYLHGIGKSVLIVNNLSCVTDLLERRWSIYSHRPTFTAVGELMGVDQSLALMSYGEEWREHRKIVHGSLNPTAVKKWHAVQQEMAALLNKDLLNDPREFQHHIRLTASRIVLYVGYGLFAPDMEDPYIQDNEKTMDIIGHGMSPGAFLCDLFPILKYSPSWVPFQRRIAESKKVIERTGMAPPSLAKDLIMSGNDESYFQNRATWAVSSMYGAGTETTSATVQTFVLAMALYPNVQKRAQDEIDTVVGLDRMPVIADMPQLPFIQALIKETLRWHPPVPLSIPHRTTQDDIYEGFFIPKDTIVFPNIWAITRDTSNPEEFNPDRFLLESDKPVDPFGYVFGTGRRICTGMHLAENSVFAMVSGILFAFNIASPTGAKLVPRFNSKHISSPENFECTITPRSEAKAELVRQIAADVTIGV</sequence>
<evidence type="ECO:0000256" key="5">
    <source>
        <dbReference type="ARBA" id="ARBA00022723"/>
    </source>
</evidence>
<dbReference type="GO" id="GO:0004497">
    <property type="term" value="F:monooxygenase activity"/>
    <property type="evidence" value="ECO:0007669"/>
    <property type="project" value="UniProtKB-KW"/>
</dbReference>
<dbReference type="OrthoDB" id="2789670at2759"/>
<evidence type="ECO:0000256" key="6">
    <source>
        <dbReference type="ARBA" id="ARBA00023002"/>
    </source>
</evidence>
<keyword evidence="8" id="KW-0503">Monooxygenase</keyword>
<dbReference type="GO" id="GO:0005506">
    <property type="term" value="F:iron ion binding"/>
    <property type="evidence" value="ECO:0007669"/>
    <property type="project" value="InterPro"/>
</dbReference>
<dbReference type="PRINTS" id="PR00463">
    <property type="entry name" value="EP450I"/>
</dbReference>
<dbReference type="InterPro" id="IPR050364">
    <property type="entry name" value="Cytochrome_P450_fung"/>
</dbReference>
<evidence type="ECO:0000256" key="7">
    <source>
        <dbReference type="ARBA" id="ARBA00023004"/>
    </source>
</evidence>
<gene>
    <name evidence="10" type="ORF">MVEN_02448700</name>
</gene>
<dbReference type="GO" id="GO:0020037">
    <property type="term" value="F:heme binding"/>
    <property type="evidence" value="ECO:0007669"/>
    <property type="project" value="InterPro"/>
</dbReference>
<evidence type="ECO:0000256" key="8">
    <source>
        <dbReference type="ARBA" id="ARBA00023033"/>
    </source>
</evidence>
<evidence type="ECO:0000313" key="10">
    <source>
        <dbReference type="EMBL" id="KAF7331084.1"/>
    </source>
</evidence>
<dbReference type="CDD" id="cd11065">
    <property type="entry name" value="CYP64-like"/>
    <property type="match status" value="1"/>
</dbReference>
<dbReference type="Pfam" id="PF00067">
    <property type="entry name" value="p450"/>
    <property type="match status" value="1"/>
</dbReference>
<comment type="cofactor">
    <cofactor evidence="1 9">
        <name>heme</name>
        <dbReference type="ChEBI" id="CHEBI:30413"/>
    </cofactor>
</comment>
<dbReference type="GO" id="GO:0016705">
    <property type="term" value="F:oxidoreductase activity, acting on paired donors, with incorporation or reduction of molecular oxygen"/>
    <property type="evidence" value="ECO:0007669"/>
    <property type="project" value="InterPro"/>
</dbReference>
<evidence type="ECO:0000256" key="9">
    <source>
        <dbReference type="PIRSR" id="PIRSR602401-1"/>
    </source>
</evidence>
<keyword evidence="5 9" id="KW-0479">Metal-binding</keyword>
<keyword evidence="4 9" id="KW-0349">Heme</keyword>
<dbReference type="PRINTS" id="PR00385">
    <property type="entry name" value="P450"/>
</dbReference>
<evidence type="ECO:0000313" key="11">
    <source>
        <dbReference type="Proteomes" id="UP000620124"/>
    </source>
</evidence>
<organism evidence="10 11">
    <name type="scientific">Mycena venus</name>
    <dbReference type="NCBI Taxonomy" id="2733690"/>
    <lineage>
        <taxon>Eukaryota</taxon>
        <taxon>Fungi</taxon>
        <taxon>Dikarya</taxon>
        <taxon>Basidiomycota</taxon>
        <taxon>Agaricomycotina</taxon>
        <taxon>Agaricomycetes</taxon>
        <taxon>Agaricomycetidae</taxon>
        <taxon>Agaricales</taxon>
        <taxon>Marasmiineae</taxon>
        <taxon>Mycenaceae</taxon>
        <taxon>Mycena</taxon>
    </lineage>
</organism>
<dbReference type="Gene3D" id="1.10.630.10">
    <property type="entry name" value="Cytochrome P450"/>
    <property type="match status" value="1"/>
</dbReference>
<dbReference type="InterPro" id="IPR002401">
    <property type="entry name" value="Cyt_P450_E_grp-I"/>
</dbReference>
<keyword evidence="7 9" id="KW-0408">Iron</keyword>
<comment type="similarity">
    <text evidence="3">Belongs to the cytochrome P450 family.</text>
</comment>
<accession>A0A8H6WZ05</accession>
<evidence type="ECO:0000256" key="4">
    <source>
        <dbReference type="ARBA" id="ARBA00022617"/>
    </source>
</evidence>
<dbReference type="EMBL" id="JACAZI010000032">
    <property type="protein sequence ID" value="KAF7331084.1"/>
    <property type="molecule type" value="Genomic_DNA"/>
</dbReference>
<reference evidence="10" key="1">
    <citation type="submission" date="2020-05" db="EMBL/GenBank/DDBJ databases">
        <title>Mycena genomes resolve the evolution of fungal bioluminescence.</title>
        <authorList>
            <person name="Tsai I.J."/>
        </authorList>
    </citation>
    <scope>NUCLEOTIDE SEQUENCE</scope>
    <source>
        <strain evidence="10">CCC161011</strain>
    </source>
</reference>
<dbReference type="InterPro" id="IPR036396">
    <property type="entry name" value="Cyt_P450_sf"/>
</dbReference>
<name>A0A8H6WZ05_9AGAR</name>
<comment type="pathway">
    <text evidence="2">Secondary metabolite biosynthesis.</text>
</comment>
<keyword evidence="11" id="KW-1185">Reference proteome</keyword>
<feature type="binding site" description="axial binding residue" evidence="9">
    <location>
        <position position="424"/>
    </location>
    <ligand>
        <name>heme</name>
        <dbReference type="ChEBI" id="CHEBI:30413"/>
    </ligand>
    <ligandPart>
        <name>Fe</name>
        <dbReference type="ChEBI" id="CHEBI:18248"/>
    </ligandPart>
</feature>
<protein>
    <submittedName>
        <fullName evidence="10">O-methylsterigmatocystin oxidoreductase</fullName>
    </submittedName>
</protein>
<dbReference type="InterPro" id="IPR001128">
    <property type="entry name" value="Cyt_P450"/>
</dbReference>
<keyword evidence="6" id="KW-0560">Oxidoreductase</keyword>
<dbReference type="Proteomes" id="UP000620124">
    <property type="component" value="Unassembled WGS sequence"/>
</dbReference>
<evidence type="ECO:0000256" key="3">
    <source>
        <dbReference type="ARBA" id="ARBA00010617"/>
    </source>
</evidence>
<comment type="caution">
    <text evidence="10">The sequence shown here is derived from an EMBL/GenBank/DDBJ whole genome shotgun (WGS) entry which is preliminary data.</text>
</comment>
<evidence type="ECO:0000256" key="2">
    <source>
        <dbReference type="ARBA" id="ARBA00005179"/>
    </source>
</evidence>
<dbReference type="SUPFAM" id="SSF48264">
    <property type="entry name" value="Cytochrome P450"/>
    <property type="match status" value="1"/>
</dbReference>
<dbReference type="PANTHER" id="PTHR46300">
    <property type="entry name" value="P450, PUTATIVE (EUROFUNG)-RELATED-RELATED"/>
    <property type="match status" value="1"/>
</dbReference>
<proteinExistence type="inferred from homology"/>
<dbReference type="PANTHER" id="PTHR46300:SF5">
    <property type="entry name" value="CYTOCHROME P450"/>
    <property type="match status" value="1"/>
</dbReference>
<dbReference type="AlphaFoldDB" id="A0A8H6WZ05"/>